<evidence type="ECO:0000313" key="4">
    <source>
        <dbReference type="Proteomes" id="UP000035368"/>
    </source>
</evidence>
<proteinExistence type="predicted"/>
<name>A0A0G3GZP5_9CORY</name>
<dbReference type="Pfam" id="PF04892">
    <property type="entry name" value="VanZ"/>
    <property type="match status" value="1"/>
</dbReference>
<dbReference type="AlphaFoldDB" id="A0A0G3GZP5"/>
<dbReference type="PANTHER" id="PTHR36834">
    <property type="entry name" value="MEMBRANE PROTEIN-RELATED"/>
    <property type="match status" value="1"/>
</dbReference>
<dbReference type="STRING" id="1050174.CEPID_12425"/>
<dbReference type="KEGG" id="cei:CEPID_12425"/>
<keyword evidence="1" id="KW-0472">Membrane</keyword>
<evidence type="ECO:0000313" key="3">
    <source>
        <dbReference type="EMBL" id="AKK04307.1"/>
    </source>
</evidence>
<evidence type="ECO:0000259" key="2">
    <source>
        <dbReference type="Pfam" id="PF04892"/>
    </source>
</evidence>
<dbReference type="OrthoDB" id="4822551at2"/>
<gene>
    <name evidence="3" type="ORF">CEPID_12425</name>
</gene>
<keyword evidence="1" id="KW-1133">Transmembrane helix</keyword>
<dbReference type="InterPro" id="IPR006976">
    <property type="entry name" value="VanZ-like"/>
</dbReference>
<sequence length="172" mass="19326">MKHRNVVAFVLGVYSCLLAAVTLGKSHLVIAGLWNPQAHHVRRLELIPFGDFFTTTPWWGSVTNAIANVGLFIPMGMLLAMWWPGRAFRRRVVLTCLNISLLIEVLQYFFALGFTDVDDVILNTFGAWIGCAALDRWQLSKRWVVLATFLISMLLLSLLGFGSREMILAKTS</sequence>
<keyword evidence="1" id="KW-0812">Transmembrane</keyword>
<feature type="transmembrane region" description="Helical" evidence="1">
    <location>
        <begin position="92"/>
        <end position="110"/>
    </location>
</feature>
<dbReference type="PATRIC" id="fig|1050174.4.peg.2508"/>
<dbReference type="Proteomes" id="UP000035368">
    <property type="component" value="Chromosome"/>
</dbReference>
<feature type="domain" description="VanZ-like" evidence="2">
    <location>
        <begin position="13"/>
        <end position="132"/>
    </location>
</feature>
<dbReference type="PANTHER" id="PTHR36834:SF2">
    <property type="entry name" value="MEMBRANE PROTEIN"/>
    <property type="match status" value="1"/>
</dbReference>
<keyword evidence="4" id="KW-1185">Reference proteome</keyword>
<dbReference type="PROSITE" id="PS51257">
    <property type="entry name" value="PROKAR_LIPOPROTEIN"/>
    <property type="match status" value="1"/>
</dbReference>
<feature type="transmembrane region" description="Helical" evidence="1">
    <location>
        <begin position="143"/>
        <end position="162"/>
    </location>
</feature>
<reference evidence="3 4" key="1">
    <citation type="submission" date="2015-05" db="EMBL/GenBank/DDBJ databases">
        <title>Complete genome sequence of Corynebacterium epidermidicanis DSM 45586, isolated from the skin of a dog suffering from pruritus.</title>
        <authorList>
            <person name="Ruckert C."/>
            <person name="Albersmeier A."/>
            <person name="Winkler A."/>
            <person name="Tauch A."/>
        </authorList>
    </citation>
    <scope>NUCLEOTIDE SEQUENCE [LARGE SCALE GENOMIC DNA]</scope>
    <source>
        <strain evidence="3 4">DSM 45586</strain>
    </source>
</reference>
<organism evidence="3 4">
    <name type="scientific">Corynebacterium epidermidicanis</name>
    <dbReference type="NCBI Taxonomy" id="1050174"/>
    <lineage>
        <taxon>Bacteria</taxon>
        <taxon>Bacillati</taxon>
        <taxon>Actinomycetota</taxon>
        <taxon>Actinomycetes</taxon>
        <taxon>Mycobacteriales</taxon>
        <taxon>Corynebacteriaceae</taxon>
        <taxon>Corynebacterium</taxon>
    </lineage>
</organism>
<accession>A0A0G3GZP5</accession>
<protein>
    <submittedName>
        <fullName evidence="3">VanZ like family protein</fullName>
    </submittedName>
</protein>
<dbReference type="RefSeq" id="WP_052843587.1">
    <property type="nucleotide sequence ID" value="NZ_CP011541.1"/>
</dbReference>
<feature type="transmembrane region" description="Helical" evidence="1">
    <location>
        <begin position="58"/>
        <end position="80"/>
    </location>
</feature>
<dbReference type="InterPro" id="IPR053150">
    <property type="entry name" value="Teicoplanin_resist-assoc"/>
</dbReference>
<dbReference type="EMBL" id="CP011541">
    <property type="protein sequence ID" value="AKK04307.1"/>
    <property type="molecule type" value="Genomic_DNA"/>
</dbReference>
<evidence type="ECO:0000256" key="1">
    <source>
        <dbReference type="SAM" id="Phobius"/>
    </source>
</evidence>